<dbReference type="SUPFAM" id="SSF53955">
    <property type="entry name" value="Lysozyme-like"/>
    <property type="match status" value="1"/>
</dbReference>
<evidence type="ECO:0000313" key="3">
    <source>
        <dbReference type="EMBL" id="SMA41876.1"/>
    </source>
</evidence>
<protein>
    <recommendedName>
        <fullName evidence="2">Transglycosylase SLT domain-containing protein</fullName>
    </recommendedName>
</protein>
<sequence length="190" mass="21943">MRRLCTVLFIALFLAGCASTAPPAKPHNLCSIFKEKPSWHRAAQKANERWGTPIQVMMAMMYQESSYRHDAKPAFEWFLFVPLGRPSTAYGYAQALDGTWDVYVREAGGWFSSRDDFEDAIDFIGWYTNKSRAKNGVSLWRADHLYLNYHEGWGGYARGTHKKKAWLLNVAKKVHWRAGEYGEQLRRCNI</sequence>
<dbReference type="AlphaFoldDB" id="A0A1X7AHQ2"/>
<organism evidence="3 4">
    <name type="scientific">Parendozoicomonas haliclonae</name>
    <dbReference type="NCBI Taxonomy" id="1960125"/>
    <lineage>
        <taxon>Bacteria</taxon>
        <taxon>Pseudomonadati</taxon>
        <taxon>Pseudomonadota</taxon>
        <taxon>Gammaproteobacteria</taxon>
        <taxon>Oceanospirillales</taxon>
        <taxon>Endozoicomonadaceae</taxon>
        <taxon>Parendozoicomonas</taxon>
    </lineage>
</organism>
<dbReference type="InterPro" id="IPR023346">
    <property type="entry name" value="Lysozyme-like_dom_sf"/>
</dbReference>
<evidence type="ECO:0000313" key="4">
    <source>
        <dbReference type="Proteomes" id="UP000196573"/>
    </source>
</evidence>
<feature type="chain" id="PRO_5013253748" description="Transglycosylase SLT domain-containing protein" evidence="1">
    <location>
        <begin position="21"/>
        <end position="190"/>
    </location>
</feature>
<evidence type="ECO:0000259" key="2">
    <source>
        <dbReference type="Pfam" id="PF19489"/>
    </source>
</evidence>
<dbReference type="InterPro" id="IPR045795">
    <property type="entry name" value="SLT_4"/>
</dbReference>
<dbReference type="PROSITE" id="PS51257">
    <property type="entry name" value="PROKAR_LIPOPROTEIN"/>
    <property type="match status" value="1"/>
</dbReference>
<dbReference type="OrthoDB" id="9789144at2"/>
<keyword evidence="4" id="KW-1185">Reference proteome</keyword>
<gene>
    <name evidence="3" type="ORF">EHSB41UT_01348</name>
</gene>
<feature type="domain" description="Transglycosylase SLT" evidence="2">
    <location>
        <begin position="6"/>
        <end position="188"/>
    </location>
</feature>
<proteinExistence type="predicted"/>
<dbReference type="CDD" id="cd00442">
    <property type="entry name" value="Lyz-like"/>
    <property type="match status" value="1"/>
</dbReference>
<name>A0A1X7AHQ2_9GAMM</name>
<feature type="signal peptide" evidence="1">
    <location>
        <begin position="1"/>
        <end position="20"/>
    </location>
</feature>
<dbReference type="Pfam" id="PF19489">
    <property type="entry name" value="SLT_4"/>
    <property type="match status" value="1"/>
</dbReference>
<evidence type="ECO:0000256" key="1">
    <source>
        <dbReference type="SAM" id="SignalP"/>
    </source>
</evidence>
<dbReference type="RefSeq" id="WP_087108201.1">
    <property type="nucleotide sequence ID" value="NZ_CBCSCN010000009.1"/>
</dbReference>
<dbReference type="Proteomes" id="UP000196573">
    <property type="component" value="Unassembled WGS sequence"/>
</dbReference>
<dbReference type="Gene3D" id="1.10.530.10">
    <property type="match status" value="1"/>
</dbReference>
<reference evidence="3 4" key="1">
    <citation type="submission" date="2017-03" db="EMBL/GenBank/DDBJ databases">
        <authorList>
            <person name="Afonso C.L."/>
            <person name="Miller P.J."/>
            <person name="Scott M.A."/>
            <person name="Spackman E."/>
            <person name="Goraichik I."/>
            <person name="Dimitrov K.M."/>
            <person name="Suarez D.L."/>
            <person name="Swayne D.E."/>
        </authorList>
    </citation>
    <scope>NUCLEOTIDE SEQUENCE [LARGE SCALE GENOMIC DNA]</scope>
    <source>
        <strain evidence="3">SB41UT1</strain>
    </source>
</reference>
<accession>A0A1X7AHQ2</accession>
<dbReference type="EMBL" id="FWPT01000003">
    <property type="protein sequence ID" value="SMA41876.1"/>
    <property type="molecule type" value="Genomic_DNA"/>
</dbReference>
<keyword evidence="1" id="KW-0732">Signal</keyword>